<dbReference type="GO" id="GO:0005524">
    <property type="term" value="F:ATP binding"/>
    <property type="evidence" value="ECO:0007669"/>
    <property type="project" value="UniProtKB-KW"/>
</dbReference>
<dbReference type="EMBL" id="FUYX01000005">
    <property type="protein sequence ID" value="SKB76865.1"/>
    <property type="molecule type" value="Genomic_DNA"/>
</dbReference>
<evidence type="ECO:0000256" key="4">
    <source>
        <dbReference type="ARBA" id="ARBA00022840"/>
    </source>
</evidence>
<evidence type="ECO:0000256" key="2">
    <source>
        <dbReference type="ARBA" id="ARBA00022448"/>
    </source>
</evidence>
<evidence type="ECO:0000256" key="1">
    <source>
        <dbReference type="ARBA" id="ARBA00005417"/>
    </source>
</evidence>
<name>A0A0Q3I231_9HYPH</name>
<accession>A0A0Q3I231</accession>
<dbReference type="Proteomes" id="UP000190130">
    <property type="component" value="Unassembled WGS sequence"/>
</dbReference>
<dbReference type="Proteomes" id="UP000051562">
    <property type="component" value="Unassembled WGS sequence"/>
</dbReference>
<dbReference type="SMART" id="SM00382">
    <property type="entry name" value="AAA"/>
    <property type="match status" value="1"/>
</dbReference>
<keyword evidence="3" id="KW-0547">Nucleotide-binding</keyword>
<dbReference type="Gene3D" id="3.40.50.300">
    <property type="entry name" value="P-loop containing nucleotide triphosphate hydrolases"/>
    <property type="match status" value="1"/>
</dbReference>
<keyword evidence="2" id="KW-0813">Transport</keyword>
<keyword evidence="4 6" id="KW-0067">ATP-binding</keyword>
<organism evidence="6 8">
    <name type="scientific">Bosea thiooxidans</name>
    <dbReference type="NCBI Taxonomy" id="53254"/>
    <lineage>
        <taxon>Bacteria</taxon>
        <taxon>Pseudomonadati</taxon>
        <taxon>Pseudomonadota</taxon>
        <taxon>Alphaproteobacteria</taxon>
        <taxon>Hyphomicrobiales</taxon>
        <taxon>Boseaceae</taxon>
        <taxon>Bosea</taxon>
    </lineage>
</organism>
<dbReference type="InterPro" id="IPR017871">
    <property type="entry name" value="ABC_transporter-like_CS"/>
</dbReference>
<dbReference type="STRING" id="53254.SAMN05660750_02217"/>
<proteinExistence type="inferred from homology"/>
<reference evidence="6 8" key="1">
    <citation type="submission" date="2015-10" db="EMBL/GenBank/DDBJ databases">
        <title>Draft genome of Bosea thiooxidans.</title>
        <authorList>
            <person name="Wang X."/>
        </authorList>
    </citation>
    <scope>NUCLEOTIDE SEQUENCE [LARGE SCALE GENOMIC DNA]</scope>
    <source>
        <strain evidence="6 8">CGMCC 9174</strain>
    </source>
</reference>
<dbReference type="InterPro" id="IPR027417">
    <property type="entry name" value="P-loop_NTPase"/>
</dbReference>
<protein>
    <submittedName>
        <fullName evidence="6 7">ABC transporter ATP-binding protein</fullName>
    </submittedName>
</protein>
<evidence type="ECO:0000259" key="5">
    <source>
        <dbReference type="PROSITE" id="PS50893"/>
    </source>
</evidence>
<dbReference type="AlphaFoldDB" id="A0A0Q3I231"/>
<dbReference type="OrthoDB" id="9806149at2"/>
<dbReference type="PROSITE" id="PS50893">
    <property type="entry name" value="ABC_TRANSPORTER_2"/>
    <property type="match status" value="1"/>
</dbReference>
<keyword evidence="8" id="KW-1185">Reference proteome</keyword>
<dbReference type="PANTHER" id="PTHR45772:SF9">
    <property type="entry name" value="CONSERVED COMPONENT OF ABC TRANSPORTER FOR NATURAL AMINO ACIDS"/>
    <property type="match status" value="1"/>
</dbReference>
<dbReference type="Pfam" id="PF00005">
    <property type="entry name" value="ABC_tran"/>
    <property type="match status" value="1"/>
</dbReference>
<dbReference type="EMBL" id="LMAR01000053">
    <property type="protein sequence ID" value="KQK29031.1"/>
    <property type="molecule type" value="Genomic_DNA"/>
</dbReference>
<sequence>MSLEIRDITKSFGGFRALDGVRLTIETDALFGIIGPNGAGKSTLFSVISGFVPADSGEIRLNGDPIDGLSPPQRARAGMVRTFQVPREFSHLTVRENLMASAPDQTGESLLGLFFRPGQVRKEEAKIAETVERTIAFLKLGKVADVPSGKLSGGQKKLLELGRALMVEPKLILLDEPFAGVNPVLIGEIMERIEELNARGIGFVIIEHDLEALTRLVPRLAVMDRGKVLAEGAPAAVLEDPVVREAYLGGVS</sequence>
<evidence type="ECO:0000313" key="8">
    <source>
        <dbReference type="Proteomes" id="UP000051562"/>
    </source>
</evidence>
<evidence type="ECO:0000256" key="3">
    <source>
        <dbReference type="ARBA" id="ARBA00022741"/>
    </source>
</evidence>
<reference evidence="7 9" key="2">
    <citation type="submission" date="2017-02" db="EMBL/GenBank/DDBJ databases">
        <authorList>
            <person name="Peterson S.W."/>
        </authorList>
    </citation>
    <scope>NUCLEOTIDE SEQUENCE [LARGE SCALE GENOMIC DNA]</scope>
    <source>
        <strain evidence="7 9">DSM 9653</strain>
    </source>
</reference>
<dbReference type="RefSeq" id="WP_055729612.1">
    <property type="nucleotide sequence ID" value="NZ_FUYX01000005.1"/>
</dbReference>
<feature type="domain" description="ABC transporter" evidence="5">
    <location>
        <begin position="3"/>
        <end position="250"/>
    </location>
</feature>
<dbReference type="GO" id="GO:0016887">
    <property type="term" value="F:ATP hydrolysis activity"/>
    <property type="evidence" value="ECO:0007669"/>
    <property type="project" value="InterPro"/>
</dbReference>
<dbReference type="InterPro" id="IPR003439">
    <property type="entry name" value="ABC_transporter-like_ATP-bd"/>
</dbReference>
<dbReference type="SUPFAM" id="SSF52540">
    <property type="entry name" value="P-loop containing nucleoside triphosphate hydrolases"/>
    <property type="match status" value="1"/>
</dbReference>
<dbReference type="CDD" id="cd03219">
    <property type="entry name" value="ABC_Mj1267_LivG_branched"/>
    <property type="match status" value="1"/>
</dbReference>
<dbReference type="InterPro" id="IPR032823">
    <property type="entry name" value="BCA_ABC_TP_C"/>
</dbReference>
<dbReference type="PANTHER" id="PTHR45772">
    <property type="entry name" value="CONSERVED COMPONENT OF ABC TRANSPORTER FOR NATURAL AMINO ACIDS-RELATED"/>
    <property type="match status" value="1"/>
</dbReference>
<dbReference type="GO" id="GO:0005886">
    <property type="term" value="C:plasma membrane"/>
    <property type="evidence" value="ECO:0007669"/>
    <property type="project" value="TreeGrafter"/>
</dbReference>
<evidence type="ECO:0000313" key="6">
    <source>
        <dbReference type="EMBL" id="KQK29031.1"/>
    </source>
</evidence>
<dbReference type="InterPro" id="IPR051120">
    <property type="entry name" value="ABC_AA/LPS_Transport"/>
</dbReference>
<evidence type="ECO:0000313" key="7">
    <source>
        <dbReference type="EMBL" id="SKB76865.1"/>
    </source>
</evidence>
<gene>
    <name evidence="6" type="ORF">ARD30_19575</name>
    <name evidence="7" type="ORF">SAMN05660750_02217</name>
</gene>
<dbReference type="PROSITE" id="PS00211">
    <property type="entry name" value="ABC_TRANSPORTER_1"/>
    <property type="match status" value="1"/>
</dbReference>
<comment type="similarity">
    <text evidence="1">Belongs to the ABC transporter superfamily.</text>
</comment>
<dbReference type="InterPro" id="IPR003593">
    <property type="entry name" value="AAA+_ATPase"/>
</dbReference>
<evidence type="ECO:0000313" key="9">
    <source>
        <dbReference type="Proteomes" id="UP000190130"/>
    </source>
</evidence>
<dbReference type="Pfam" id="PF12399">
    <property type="entry name" value="BCA_ABC_TP_C"/>
    <property type="match status" value="1"/>
</dbReference>